<keyword evidence="3" id="KW-1185">Reference proteome</keyword>
<sequence>MNEPTLVEKLFSFQGRLRRSSYWIYHLLQWIALCVIVGIFYGLALTMTPDSPLIYLLGMIGVVLYVGFVWSGLSIGVRRCHDRNRSGWFLLASLIPIVGAIWVFIELGFLDGTQGPNQYGPSPKGIGGNEVAGVFS</sequence>
<organism evidence="2 3">
    <name type="scientific">Labrys okinawensis</name>
    <dbReference type="NCBI Taxonomy" id="346911"/>
    <lineage>
        <taxon>Bacteria</taxon>
        <taxon>Pseudomonadati</taxon>
        <taxon>Pseudomonadota</taxon>
        <taxon>Alphaproteobacteria</taxon>
        <taxon>Hyphomicrobiales</taxon>
        <taxon>Xanthobacteraceae</taxon>
        <taxon>Labrys</taxon>
    </lineage>
</organism>
<accession>A0A2S9QG94</accession>
<feature type="transmembrane region" description="Helical" evidence="1">
    <location>
        <begin position="53"/>
        <end position="75"/>
    </location>
</feature>
<feature type="transmembrane region" description="Helical" evidence="1">
    <location>
        <begin position="87"/>
        <end position="105"/>
    </location>
</feature>
<keyword evidence="1" id="KW-0812">Transmembrane</keyword>
<comment type="caution">
    <text evidence="2">The sequence shown here is derived from an EMBL/GenBank/DDBJ whole genome shotgun (WGS) entry which is preliminary data.</text>
</comment>
<reference evidence="2 3" key="1">
    <citation type="submission" date="2018-02" db="EMBL/GenBank/DDBJ databases">
        <title>Whole genome sequencing of endophytic bacterium.</title>
        <authorList>
            <person name="Eedara R."/>
            <person name="Podile A.R."/>
        </authorList>
    </citation>
    <scope>NUCLEOTIDE SEQUENCE [LARGE SCALE GENOMIC DNA]</scope>
    <source>
        <strain evidence="2 3">RP1T</strain>
    </source>
</reference>
<dbReference type="InterPro" id="IPR008523">
    <property type="entry name" value="DUF805"/>
</dbReference>
<keyword evidence="1" id="KW-1133">Transmembrane helix</keyword>
<dbReference type="OrthoDB" id="9812349at2"/>
<dbReference type="PANTHER" id="PTHR34980">
    <property type="entry name" value="INNER MEMBRANE PROTEIN-RELATED-RELATED"/>
    <property type="match status" value="1"/>
</dbReference>
<dbReference type="Proteomes" id="UP000237682">
    <property type="component" value="Unassembled WGS sequence"/>
</dbReference>
<evidence type="ECO:0000313" key="2">
    <source>
        <dbReference type="EMBL" id="PRH88354.1"/>
    </source>
</evidence>
<feature type="transmembrane region" description="Helical" evidence="1">
    <location>
        <begin position="21"/>
        <end position="41"/>
    </location>
</feature>
<protein>
    <submittedName>
        <fullName evidence="2">DUF805 domain-containing protein</fullName>
    </submittedName>
</protein>
<evidence type="ECO:0000256" key="1">
    <source>
        <dbReference type="SAM" id="Phobius"/>
    </source>
</evidence>
<keyword evidence="1" id="KW-0472">Membrane</keyword>
<gene>
    <name evidence="2" type="ORF">C5L14_03665</name>
</gene>
<dbReference type="GO" id="GO:0005886">
    <property type="term" value="C:plasma membrane"/>
    <property type="evidence" value="ECO:0007669"/>
    <property type="project" value="TreeGrafter"/>
</dbReference>
<dbReference type="EMBL" id="PUEJ01000002">
    <property type="protein sequence ID" value="PRH88354.1"/>
    <property type="molecule type" value="Genomic_DNA"/>
</dbReference>
<name>A0A2S9QG94_9HYPH</name>
<dbReference type="AlphaFoldDB" id="A0A2S9QG94"/>
<dbReference type="Pfam" id="PF05656">
    <property type="entry name" value="DUF805"/>
    <property type="match status" value="1"/>
</dbReference>
<evidence type="ECO:0000313" key="3">
    <source>
        <dbReference type="Proteomes" id="UP000237682"/>
    </source>
</evidence>
<dbReference type="RefSeq" id="WP_105860706.1">
    <property type="nucleotide sequence ID" value="NZ_PUEJ01000002.1"/>
</dbReference>
<proteinExistence type="predicted"/>